<proteinExistence type="predicted"/>
<dbReference type="SMART" id="SM00382">
    <property type="entry name" value="AAA"/>
    <property type="match status" value="1"/>
</dbReference>
<dbReference type="InterPro" id="IPR003959">
    <property type="entry name" value="ATPase_AAA_core"/>
</dbReference>
<dbReference type="GO" id="GO:0004252">
    <property type="term" value="F:serine-type endopeptidase activity"/>
    <property type="evidence" value="ECO:0007669"/>
    <property type="project" value="InterPro"/>
</dbReference>
<dbReference type="GO" id="GO:0005524">
    <property type="term" value="F:ATP binding"/>
    <property type="evidence" value="ECO:0007669"/>
    <property type="project" value="InterPro"/>
</dbReference>
<gene>
    <name evidence="2" type="ORF">SAMN05444279_1013</name>
</gene>
<dbReference type="InterPro" id="IPR003593">
    <property type="entry name" value="AAA+_ATPase"/>
</dbReference>
<dbReference type="OrthoDB" id="5297432at2"/>
<dbReference type="AlphaFoldDB" id="A0A1M4SAG4"/>
<organism evidence="2 3">
    <name type="scientific">Ruegeria intermedia</name>
    <dbReference type="NCBI Taxonomy" id="996115"/>
    <lineage>
        <taxon>Bacteria</taxon>
        <taxon>Pseudomonadati</taxon>
        <taxon>Pseudomonadota</taxon>
        <taxon>Alphaproteobacteria</taxon>
        <taxon>Rhodobacterales</taxon>
        <taxon>Roseobacteraceae</taxon>
        <taxon>Ruegeria</taxon>
    </lineage>
</organism>
<evidence type="ECO:0000313" key="2">
    <source>
        <dbReference type="EMBL" id="SHE29191.1"/>
    </source>
</evidence>
<dbReference type="PANTHER" id="PTHR43718">
    <property type="entry name" value="LON PROTEASE"/>
    <property type="match status" value="1"/>
</dbReference>
<dbReference type="GO" id="GO:0006515">
    <property type="term" value="P:protein quality control for misfolded or incompletely synthesized proteins"/>
    <property type="evidence" value="ECO:0007669"/>
    <property type="project" value="TreeGrafter"/>
</dbReference>
<dbReference type="SUPFAM" id="SSF52540">
    <property type="entry name" value="P-loop containing nucleoside triphosphate hydrolases"/>
    <property type="match status" value="1"/>
</dbReference>
<dbReference type="InterPro" id="IPR027065">
    <property type="entry name" value="Lon_Prtase"/>
</dbReference>
<name>A0A1M4SAG4_9RHOB</name>
<dbReference type="PANTHER" id="PTHR43718:SF2">
    <property type="entry name" value="LON PROTEASE HOMOLOG, MITOCHONDRIAL"/>
    <property type="match status" value="1"/>
</dbReference>
<dbReference type="Proteomes" id="UP000325134">
    <property type="component" value="Unassembled WGS sequence"/>
</dbReference>
<feature type="domain" description="AAA+ ATPase" evidence="1">
    <location>
        <begin position="153"/>
        <end position="305"/>
    </location>
</feature>
<accession>A0A1M4SAG4</accession>
<dbReference type="GO" id="GO:0004176">
    <property type="term" value="F:ATP-dependent peptidase activity"/>
    <property type="evidence" value="ECO:0007669"/>
    <property type="project" value="InterPro"/>
</dbReference>
<reference evidence="2 3" key="1">
    <citation type="submission" date="2016-11" db="EMBL/GenBank/DDBJ databases">
        <authorList>
            <person name="Varghese N."/>
            <person name="Submissions S."/>
        </authorList>
    </citation>
    <scope>NUCLEOTIDE SEQUENCE [LARGE SCALE GENOMIC DNA]</scope>
    <source>
        <strain evidence="2 3">DSM 29341</strain>
    </source>
</reference>
<sequence length="366" mass="41060">MPRATTSIPFHALRFEDDLPTLHEVERRLKTFLRGLRRQRQAAQTGDDEDGRDKMDQFFDYLNEAERRKIRRRAHRYVQRLDALSGLSHLSEENRAKLTPLRGGLPVTRVSSEHEADEIAAALHAEMPWMAPATEAVWHGLRASAREGQPGVRFTPLVLIGPPGIGKSFWARRLAHHLEVPATKIDATGEPASFALTGSQRGWGSAHAGKLVNTVLNSRHAGPLVIIDEIEKADEVHSNKGTRHTLTDALLPLLERMTAATWECPFFQVKMDMSWVNWVMTANSRQGLPEPFQSRCVVLDLPDLTTGQLRDFAMNEAARRGLPAPAVEALAVLFETGALSHRRLNLRTVARMLDRAEMLSNRPMLH</sequence>
<protein>
    <submittedName>
        <fullName evidence="2">ATPase family associated with various cellular activities (AAA)</fullName>
    </submittedName>
</protein>
<dbReference type="EMBL" id="FQVK01000001">
    <property type="protein sequence ID" value="SHE29191.1"/>
    <property type="molecule type" value="Genomic_DNA"/>
</dbReference>
<dbReference type="Gene3D" id="3.40.50.300">
    <property type="entry name" value="P-loop containing nucleotide triphosphate hydrolases"/>
    <property type="match status" value="1"/>
</dbReference>
<dbReference type="RefSeq" id="WP_149774018.1">
    <property type="nucleotide sequence ID" value="NZ_FQVK01000001.1"/>
</dbReference>
<dbReference type="Pfam" id="PF00004">
    <property type="entry name" value="AAA"/>
    <property type="match status" value="1"/>
</dbReference>
<evidence type="ECO:0000313" key="3">
    <source>
        <dbReference type="Proteomes" id="UP000325134"/>
    </source>
</evidence>
<dbReference type="InterPro" id="IPR027417">
    <property type="entry name" value="P-loop_NTPase"/>
</dbReference>
<evidence type="ECO:0000259" key="1">
    <source>
        <dbReference type="SMART" id="SM00382"/>
    </source>
</evidence>
<dbReference type="GO" id="GO:0016887">
    <property type="term" value="F:ATP hydrolysis activity"/>
    <property type="evidence" value="ECO:0007669"/>
    <property type="project" value="InterPro"/>
</dbReference>
<keyword evidence="3" id="KW-1185">Reference proteome</keyword>